<comment type="caution">
    <text evidence="3">The sequence shown here is derived from an EMBL/GenBank/DDBJ whole genome shotgun (WGS) entry which is preliminary data.</text>
</comment>
<evidence type="ECO:0000313" key="3">
    <source>
        <dbReference type="EMBL" id="KAJ1913126.1"/>
    </source>
</evidence>
<feature type="compositionally biased region" description="Low complexity" evidence="1">
    <location>
        <begin position="145"/>
        <end position="155"/>
    </location>
</feature>
<feature type="compositionally biased region" description="Polar residues" evidence="1">
    <location>
        <begin position="1745"/>
        <end position="1767"/>
    </location>
</feature>
<reference evidence="3" key="1">
    <citation type="submission" date="2022-07" db="EMBL/GenBank/DDBJ databases">
        <title>Phylogenomic reconstructions and comparative analyses of Kickxellomycotina fungi.</title>
        <authorList>
            <person name="Reynolds N.K."/>
            <person name="Stajich J.E."/>
            <person name="Barry K."/>
            <person name="Grigoriev I.V."/>
            <person name="Crous P."/>
            <person name="Smith M.E."/>
        </authorList>
    </citation>
    <scope>NUCLEOTIDE SEQUENCE</scope>
    <source>
        <strain evidence="3">RSA 861</strain>
    </source>
</reference>
<feature type="region of interest" description="Disordered" evidence="1">
    <location>
        <begin position="1350"/>
        <end position="1413"/>
    </location>
</feature>
<gene>
    <name evidence="3" type="ORF">IWQ60_009348</name>
</gene>
<feature type="region of interest" description="Disordered" evidence="1">
    <location>
        <begin position="967"/>
        <end position="1008"/>
    </location>
</feature>
<feature type="compositionally biased region" description="Basic and acidic residues" evidence="1">
    <location>
        <begin position="1400"/>
        <end position="1409"/>
    </location>
</feature>
<dbReference type="InterPro" id="IPR009057">
    <property type="entry name" value="Homeodomain-like_sf"/>
</dbReference>
<dbReference type="InterPro" id="IPR001005">
    <property type="entry name" value="SANT/Myb"/>
</dbReference>
<feature type="region of interest" description="Disordered" evidence="1">
    <location>
        <begin position="1098"/>
        <end position="1122"/>
    </location>
</feature>
<feature type="compositionally biased region" description="Low complexity" evidence="1">
    <location>
        <begin position="986"/>
        <end position="999"/>
    </location>
</feature>
<name>A0A9W7ZY03_9FUNG</name>
<feature type="compositionally biased region" description="Polar residues" evidence="1">
    <location>
        <begin position="1353"/>
        <end position="1363"/>
    </location>
</feature>
<dbReference type="SUPFAM" id="SSF46689">
    <property type="entry name" value="Homeodomain-like"/>
    <property type="match status" value="1"/>
</dbReference>
<feature type="compositionally biased region" description="Basic residues" evidence="1">
    <location>
        <begin position="1"/>
        <end position="12"/>
    </location>
</feature>
<accession>A0A9W7ZY03</accession>
<dbReference type="OrthoDB" id="3366990at2759"/>
<feature type="region of interest" description="Disordered" evidence="1">
    <location>
        <begin position="908"/>
        <end position="949"/>
    </location>
</feature>
<feature type="compositionally biased region" description="Pro residues" evidence="1">
    <location>
        <begin position="929"/>
        <end position="938"/>
    </location>
</feature>
<dbReference type="Gene3D" id="1.10.10.60">
    <property type="entry name" value="Homeodomain-like"/>
    <property type="match status" value="1"/>
</dbReference>
<proteinExistence type="predicted"/>
<feature type="region of interest" description="Disordered" evidence="1">
    <location>
        <begin position="598"/>
        <end position="657"/>
    </location>
</feature>
<protein>
    <recommendedName>
        <fullName evidence="2">Myb-like domain-containing protein</fullName>
    </recommendedName>
</protein>
<feature type="compositionally biased region" description="Basic and acidic residues" evidence="1">
    <location>
        <begin position="122"/>
        <end position="132"/>
    </location>
</feature>
<feature type="compositionally biased region" description="Polar residues" evidence="1">
    <location>
        <begin position="768"/>
        <end position="794"/>
    </location>
</feature>
<feature type="region of interest" description="Disordered" evidence="1">
    <location>
        <begin position="766"/>
        <end position="796"/>
    </location>
</feature>
<feature type="region of interest" description="Disordered" evidence="1">
    <location>
        <begin position="815"/>
        <end position="855"/>
    </location>
</feature>
<feature type="region of interest" description="Disordered" evidence="1">
    <location>
        <begin position="1225"/>
        <end position="1335"/>
    </location>
</feature>
<feature type="region of interest" description="Disordered" evidence="1">
    <location>
        <begin position="1731"/>
        <end position="1773"/>
    </location>
</feature>
<evidence type="ECO:0000313" key="4">
    <source>
        <dbReference type="Proteomes" id="UP001150569"/>
    </source>
</evidence>
<feature type="domain" description="Myb-like" evidence="2">
    <location>
        <begin position="1839"/>
        <end position="1897"/>
    </location>
</feature>
<organism evidence="3 4">
    <name type="scientific">Tieghemiomyces parasiticus</name>
    <dbReference type="NCBI Taxonomy" id="78921"/>
    <lineage>
        <taxon>Eukaryota</taxon>
        <taxon>Fungi</taxon>
        <taxon>Fungi incertae sedis</taxon>
        <taxon>Zoopagomycota</taxon>
        <taxon>Kickxellomycotina</taxon>
        <taxon>Dimargaritomycetes</taxon>
        <taxon>Dimargaritales</taxon>
        <taxon>Dimargaritaceae</taxon>
        <taxon>Tieghemiomyces</taxon>
    </lineage>
</organism>
<dbReference type="Proteomes" id="UP001150569">
    <property type="component" value="Unassembled WGS sequence"/>
</dbReference>
<dbReference type="EMBL" id="JANBPT010000773">
    <property type="protein sequence ID" value="KAJ1913126.1"/>
    <property type="molecule type" value="Genomic_DNA"/>
</dbReference>
<feature type="compositionally biased region" description="Low complexity" evidence="1">
    <location>
        <begin position="102"/>
        <end position="115"/>
    </location>
</feature>
<sequence>MNTRGKRGRLAKAKTDTPPPTFYAKRTGRKASEGRAGQSLTHGTPDVLQRFRAVRRPSPGRLSFNPFVDTPERSTNGHSDPSVAVSSSPLSSWTTTRREDLTTALPSSLAPAASPEQAKPSRPRDRPRKDTKGAPPRSNRPSNRHSLPAAPASHPEPAPLILQTTLTNYDFTTLKSMALNVLHSMYILLASIFLSPEDAGGDAVQDRLEALTDHPLWGSMTENYLMLSMFANTKFPEATGFFIDLGVATPVPTRTRFHVARATEAVHAANLAIFMHSTLFSFFETVPDQDAPPGTPTVRVTRTTLNSFAALCRQCLETRQFTAAGSRVVQAALARFGQGAEGFLQYVASPNALPIDQRTAETLLMTNVWMSLWRMCHLPRRQLGLAVMENTQTLNRKLLEVADSLREEESLWQYTTVDLLRASFEDLTSRLTLRLESSSSVAILQMVSWAPLAKDYFAILQSTVEAALGDLLETDDEAPAPTIPTAATLSVTENETVPPAIGASDSDMDPTAAQVATAPTADRQSTIEMPSHNGLTQFIQRFSVSVRRQPAETRPLDAFFKPITTRPTVSPRAPAKVASAATASPASVLSETIVISSDDEAEDAPNTTEIASSAPPPPTPTPTGRLMTLHSPGKAATPKSGPAEVPSTAEREVSQSPDPRVLTPFAAQRPVVPEPGSPKAVPSVVPKWPIIRPTPIIDENSPHNLIAPDPPITSSATGAETGTLGTDVSGQAVVSIQIVTEIPADPSQACSVISAEVNCSQAAEVPTESVTIGPSESTVESQPDAPSSLCNDTHLNPGPGAIIAGIITQPAESPLTEETSLTGDGVPPDAPRTSATPSDPPAVSHRTAPSSPVVVERTQDGALLPDMATRESTEPLVLVTTETTGGSPPRKEAVKAVTVAQVQRIEPPATALLGESARPDATNETASPKVPPASPPLPGAMATSASVSQSHSPCAIDTVIVTTSIPKPATRRPSRRNIVFTNAVTGSSSDESSSGEENGPQASDPARSVTVIPINVPLPARLSSAPFQTIRSSSSSSSDSSDSETEPLLAKAVVKSTGDTSDDEIASDDAASIDEAMGTNGSKAGTADPVPVGTAVVKPTHTLATSPPRPTTKRSRSADATHFDLAPPAKRAIISPTETAETIGHPLAGLVSMAPAAALPFTPANLEGRPSPFNSAMAALDVALLREALEDWDWDTLILEVREAKPLVPMTKYTAALRKYATRKHTLGEERPAPLDPAVSTNEGTYARLNGRDLPGTSLAPPEPSAKPGAQATSSNAPKPVPVAHPMRTHRKLPARLTSPPPPAVAPPISDDSGASGPATPAEPMSACSTRSGQLEPDAQIPAVQLARAKLPSNPTSSGSDSNGADHAPSPTTMGGDAYWHNSVKDGPGAATESLSPKRKSPDLQDKSDSSLVIAPDRGACKRAKLTSTLVENHHQHEVQRIEPILSRAGSPPPLVNTESNIEIVIDHKTFEQVKEETAKRVMAGVQPKLDQAGVMVVLGAQVSAEPPENCVHTDTTEAAAPNSIYNVEPEPATTAPEPVSELNTMVTTAVTAAIEILATPPAVSQKPVAAPSEATSKLSTMAITTTTADIEAPTTPPRTDLMPAAAAAVLETTSNLDTMVMPTAATAAVQTLMPAPAVSPEPGTAALETTSNLNAVATTMTTDDIKAPTAPLTSSLKPTVTMTSASTQTENDMRALHRRLAGISASSYASMRAQAGLAAALSRTPPVVMSPKAPSLAKRLKSKIPTTSSVSDTSHTPAVSATTLNPSSASSRSCVAKVVKSSSSPIRVPSSVPPTISAYFRPVGTSNTSGTSTHYPPVSLAARYNGTPIYPPHQHRDNNHLWTDEEQSALDAGVRVYGRKWQFIFRDYGPQGVVNTVLKNRTVDQLRTRALKIHRYRQGHGLPLGIYQNTAREPREK</sequence>
<evidence type="ECO:0000256" key="1">
    <source>
        <dbReference type="SAM" id="MobiDB-lite"/>
    </source>
</evidence>
<dbReference type="SMART" id="SM00717">
    <property type="entry name" value="SANT"/>
    <property type="match status" value="1"/>
</dbReference>
<keyword evidence="4" id="KW-1185">Reference proteome</keyword>
<feature type="compositionally biased region" description="Low complexity" evidence="1">
    <location>
        <begin position="79"/>
        <end position="92"/>
    </location>
</feature>
<evidence type="ECO:0000259" key="2">
    <source>
        <dbReference type="SMART" id="SM00717"/>
    </source>
</evidence>
<feature type="region of interest" description="Disordered" evidence="1">
    <location>
        <begin position="1"/>
        <end position="157"/>
    </location>
</feature>
<feature type="region of interest" description="Disordered" evidence="1">
    <location>
        <begin position="1026"/>
        <end position="1047"/>
    </location>
</feature>